<organism evidence="1 2">
    <name type="scientific">Metallosphaera hakonensis JCM 8857 = DSM 7519</name>
    <dbReference type="NCBI Taxonomy" id="1293036"/>
    <lineage>
        <taxon>Archaea</taxon>
        <taxon>Thermoproteota</taxon>
        <taxon>Thermoprotei</taxon>
        <taxon>Sulfolobales</taxon>
        <taxon>Sulfolobaceae</taxon>
        <taxon>Metallosphaera</taxon>
    </lineage>
</organism>
<evidence type="ECO:0000313" key="1">
    <source>
        <dbReference type="EMBL" id="AWR99318.1"/>
    </source>
</evidence>
<name>A0A2U9ITG9_9CREN</name>
<accession>A0A2U9ITG9</accession>
<keyword evidence="2" id="KW-1185">Reference proteome</keyword>
<evidence type="ECO:0000313" key="2">
    <source>
        <dbReference type="Proteomes" id="UP000247586"/>
    </source>
</evidence>
<sequence length="81" mass="9091">MKDILGDYEPKGKLIQGIGKFIAFGLDDPFHVTTVTGLALYGTGKLMERRSNYGIRRAKIDIGLVTMDLRNVIEEIHSLRL</sequence>
<dbReference type="RefSeq" id="WP_110369117.1">
    <property type="nucleotide sequence ID" value="NZ_CP029287.2"/>
</dbReference>
<reference evidence="2" key="3">
    <citation type="submission" date="2020-03" db="EMBL/GenBank/DDBJ databases">
        <title>Sequencing and Assembly of Multiple Reported Metal-Biooxidizing Members of the Extremely Thermoacidophilic Archaeal Family Sulfolobaceae.</title>
        <authorList>
            <person name="Counts J.A."/>
            <person name="Kelly R.M."/>
        </authorList>
    </citation>
    <scope>NUCLEOTIDE SEQUENCE [LARGE SCALE GENOMIC DNA]</scope>
    <source>
        <strain evidence="2">HO1-1</strain>
    </source>
</reference>
<proteinExistence type="predicted"/>
<reference evidence="2" key="2">
    <citation type="submission" date="2020-03" db="EMBL/GenBank/DDBJ databases">
        <title>Complete Genome Sequences of Extremely Thermoacidophilic, Metal-Mobilizing Type-Strain Members of the Archaeal Family Sulfolobaceae: Acidianus brierleyi DSM-1651T, Acidianus sulfidivorans DSM-18786T, Metallosphaera hakonensis DSM-7519T, and Metallosphaera prunae DSM-10039T.</title>
        <authorList>
            <person name="Counts J.A."/>
            <person name="Kelly R.M."/>
        </authorList>
    </citation>
    <scope>NUCLEOTIDE SEQUENCE [LARGE SCALE GENOMIC DNA]</scope>
    <source>
        <strain evidence="2">HO1-1</strain>
    </source>
</reference>
<dbReference type="OrthoDB" id="39794at2157"/>
<gene>
    <name evidence="1" type="ORF">DFR87_05910</name>
</gene>
<reference evidence="1 2" key="1">
    <citation type="submission" date="2018-05" db="EMBL/GenBank/DDBJ databases">
        <title>Complete Genome Sequences of Extremely Thermoacidophilic, Metal-Mobilizing Type-Strain Members of the Archaeal Family Sulfolobaceae: Acidianus brierleyi DSM-1651T, Acidianus sulfidivorans DSM-18786T, Metallosphaera hakonensis DSM-7519T, and Metallosphaera prunae DSM-10039T.</title>
        <authorList>
            <person name="Counts J.A."/>
            <person name="Kelly R.M."/>
        </authorList>
    </citation>
    <scope>NUCLEOTIDE SEQUENCE [LARGE SCALE GENOMIC DNA]</scope>
    <source>
        <strain evidence="1 2">HO1-1</strain>
    </source>
</reference>
<dbReference type="Proteomes" id="UP000247586">
    <property type="component" value="Chromosome"/>
</dbReference>
<dbReference type="AlphaFoldDB" id="A0A2U9ITG9"/>
<dbReference type="KEGG" id="mhk:DFR87_05910"/>
<dbReference type="GeneID" id="36834858"/>
<protein>
    <submittedName>
        <fullName evidence="1">Uncharacterized protein</fullName>
    </submittedName>
</protein>
<dbReference type="EMBL" id="CP029287">
    <property type="protein sequence ID" value="AWR99318.1"/>
    <property type="molecule type" value="Genomic_DNA"/>
</dbReference>